<evidence type="ECO:0000313" key="3">
    <source>
        <dbReference type="Proteomes" id="UP001367508"/>
    </source>
</evidence>
<comment type="caution">
    <text evidence="2">The sequence shown here is derived from an EMBL/GenBank/DDBJ whole genome shotgun (WGS) entry which is preliminary data.</text>
</comment>
<feature type="transmembrane region" description="Helical" evidence="1">
    <location>
        <begin position="101"/>
        <end position="121"/>
    </location>
</feature>
<keyword evidence="1" id="KW-0812">Transmembrane</keyword>
<sequence length="122" mass="13167">MSTLSPTDASKIQSQPSTWNRDMGISIADSHRLSRHNHSKAGSLCSSKPIFLFLSASLSGTATLSLSSTYCWVGSVVMCCVVFFLLLHVFFSLCRSEVCKFGFCTSGLVCFAFFSTGSVLVS</sequence>
<dbReference type="Proteomes" id="UP001367508">
    <property type="component" value="Unassembled WGS sequence"/>
</dbReference>
<evidence type="ECO:0000256" key="1">
    <source>
        <dbReference type="SAM" id="Phobius"/>
    </source>
</evidence>
<accession>A0AAN9Q870</accession>
<dbReference type="EMBL" id="JAYMYQ010000005">
    <property type="protein sequence ID" value="KAK7328535.1"/>
    <property type="molecule type" value="Genomic_DNA"/>
</dbReference>
<keyword evidence="1" id="KW-1133">Transmembrane helix</keyword>
<feature type="transmembrane region" description="Helical" evidence="1">
    <location>
        <begin position="72"/>
        <end position="94"/>
    </location>
</feature>
<protein>
    <submittedName>
        <fullName evidence="2">Uncharacterized protein</fullName>
    </submittedName>
</protein>
<evidence type="ECO:0000313" key="2">
    <source>
        <dbReference type="EMBL" id="KAK7328535.1"/>
    </source>
</evidence>
<organism evidence="2 3">
    <name type="scientific">Canavalia gladiata</name>
    <name type="common">Sword bean</name>
    <name type="synonym">Dolichos gladiatus</name>
    <dbReference type="NCBI Taxonomy" id="3824"/>
    <lineage>
        <taxon>Eukaryota</taxon>
        <taxon>Viridiplantae</taxon>
        <taxon>Streptophyta</taxon>
        <taxon>Embryophyta</taxon>
        <taxon>Tracheophyta</taxon>
        <taxon>Spermatophyta</taxon>
        <taxon>Magnoliopsida</taxon>
        <taxon>eudicotyledons</taxon>
        <taxon>Gunneridae</taxon>
        <taxon>Pentapetalae</taxon>
        <taxon>rosids</taxon>
        <taxon>fabids</taxon>
        <taxon>Fabales</taxon>
        <taxon>Fabaceae</taxon>
        <taxon>Papilionoideae</taxon>
        <taxon>50 kb inversion clade</taxon>
        <taxon>NPAAA clade</taxon>
        <taxon>indigoferoid/millettioid clade</taxon>
        <taxon>Phaseoleae</taxon>
        <taxon>Canavalia</taxon>
    </lineage>
</organism>
<name>A0AAN9Q870_CANGL</name>
<keyword evidence="1" id="KW-0472">Membrane</keyword>
<reference evidence="2 3" key="1">
    <citation type="submission" date="2024-01" db="EMBL/GenBank/DDBJ databases">
        <title>The genomes of 5 underutilized Papilionoideae crops provide insights into root nodulation and disease resistanc.</title>
        <authorList>
            <person name="Jiang F."/>
        </authorList>
    </citation>
    <scope>NUCLEOTIDE SEQUENCE [LARGE SCALE GENOMIC DNA]</scope>
    <source>
        <strain evidence="2">LVBAO_FW01</strain>
        <tissue evidence="2">Leaves</tissue>
    </source>
</reference>
<dbReference type="AlphaFoldDB" id="A0AAN9Q870"/>
<keyword evidence="3" id="KW-1185">Reference proteome</keyword>
<gene>
    <name evidence="2" type="ORF">VNO77_22645</name>
</gene>
<proteinExistence type="predicted"/>